<dbReference type="EMBL" id="JAIWYP010000011">
    <property type="protein sequence ID" value="KAH3738083.1"/>
    <property type="molecule type" value="Genomic_DNA"/>
</dbReference>
<reference evidence="1" key="1">
    <citation type="journal article" date="2019" name="bioRxiv">
        <title>The Genome of the Zebra Mussel, Dreissena polymorpha: A Resource for Invasive Species Research.</title>
        <authorList>
            <person name="McCartney M.A."/>
            <person name="Auch B."/>
            <person name="Kono T."/>
            <person name="Mallez S."/>
            <person name="Zhang Y."/>
            <person name="Obille A."/>
            <person name="Becker A."/>
            <person name="Abrahante J.E."/>
            <person name="Garbe J."/>
            <person name="Badalamenti J.P."/>
            <person name="Herman A."/>
            <person name="Mangelson H."/>
            <person name="Liachko I."/>
            <person name="Sullivan S."/>
            <person name="Sone E.D."/>
            <person name="Koren S."/>
            <person name="Silverstein K.A.T."/>
            <person name="Beckman K.B."/>
            <person name="Gohl D.M."/>
        </authorList>
    </citation>
    <scope>NUCLEOTIDE SEQUENCE</scope>
    <source>
        <strain evidence="1">Duluth1</strain>
        <tissue evidence="1">Whole animal</tissue>
    </source>
</reference>
<keyword evidence="2" id="KW-1185">Reference proteome</keyword>
<evidence type="ECO:0000313" key="1">
    <source>
        <dbReference type="EMBL" id="KAH3738083.1"/>
    </source>
</evidence>
<gene>
    <name evidence="1" type="ORF">DPMN_044696</name>
</gene>
<evidence type="ECO:0000313" key="2">
    <source>
        <dbReference type="Proteomes" id="UP000828390"/>
    </source>
</evidence>
<comment type="caution">
    <text evidence="1">The sequence shown here is derived from an EMBL/GenBank/DDBJ whole genome shotgun (WGS) entry which is preliminary data.</text>
</comment>
<sequence>MSTAEAKTQDTVGIQTRRRPYQSRATLIDQVTVAERVRINGIRRMMAEAFRIFPAHVRVLSFRATDALWNDNIDNINSLSIIISPGT</sequence>
<proteinExistence type="predicted"/>
<organism evidence="1 2">
    <name type="scientific">Dreissena polymorpha</name>
    <name type="common">Zebra mussel</name>
    <name type="synonym">Mytilus polymorpha</name>
    <dbReference type="NCBI Taxonomy" id="45954"/>
    <lineage>
        <taxon>Eukaryota</taxon>
        <taxon>Metazoa</taxon>
        <taxon>Spiralia</taxon>
        <taxon>Lophotrochozoa</taxon>
        <taxon>Mollusca</taxon>
        <taxon>Bivalvia</taxon>
        <taxon>Autobranchia</taxon>
        <taxon>Heteroconchia</taxon>
        <taxon>Euheterodonta</taxon>
        <taxon>Imparidentia</taxon>
        <taxon>Neoheterodontei</taxon>
        <taxon>Myida</taxon>
        <taxon>Dreissenoidea</taxon>
        <taxon>Dreissenidae</taxon>
        <taxon>Dreissena</taxon>
    </lineage>
</organism>
<name>A0A9D4HZ20_DREPO</name>
<dbReference type="Proteomes" id="UP000828390">
    <property type="component" value="Unassembled WGS sequence"/>
</dbReference>
<dbReference type="AlphaFoldDB" id="A0A9D4HZ20"/>
<reference evidence="1" key="2">
    <citation type="submission" date="2020-11" db="EMBL/GenBank/DDBJ databases">
        <authorList>
            <person name="McCartney M.A."/>
            <person name="Auch B."/>
            <person name="Kono T."/>
            <person name="Mallez S."/>
            <person name="Becker A."/>
            <person name="Gohl D.M."/>
            <person name="Silverstein K.A.T."/>
            <person name="Koren S."/>
            <person name="Bechman K.B."/>
            <person name="Herman A."/>
            <person name="Abrahante J.E."/>
            <person name="Garbe J."/>
        </authorList>
    </citation>
    <scope>NUCLEOTIDE SEQUENCE</scope>
    <source>
        <strain evidence="1">Duluth1</strain>
        <tissue evidence="1">Whole animal</tissue>
    </source>
</reference>
<protein>
    <submittedName>
        <fullName evidence="1">Uncharacterized protein</fullName>
    </submittedName>
</protein>
<accession>A0A9D4HZ20</accession>